<dbReference type="PANTHER" id="PTHR37694">
    <property type="entry name" value="SLR8022 PROTEIN"/>
    <property type="match status" value="1"/>
</dbReference>
<evidence type="ECO:0000313" key="1">
    <source>
        <dbReference type="EMBL" id="BBX15918.1"/>
    </source>
</evidence>
<protein>
    <submittedName>
        <fullName evidence="1">LuxR family transcriptional regulator</fullName>
    </submittedName>
</protein>
<sequence length="120" mass="12903">MVERHVDVISLNELADKQLEEARKANSGRSGHTVFGGHEHSLRQTLLALAAGHGLDEHASPGEATLQVLRGRVRLQAQQGSAELSAGDYILIPLERHSLEVLEDSVILLTVVPGTREATG</sequence>
<proteinExistence type="predicted"/>
<dbReference type="PANTHER" id="PTHR37694:SF1">
    <property type="entry name" value="SLR8022 PROTEIN"/>
    <property type="match status" value="1"/>
</dbReference>
<evidence type="ECO:0000313" key="2">
    <source>
        <dbReference type="Proteomes" id="UP000467006"/>
    </source>
</evidence>
<gene>
    <name evidence="1" type="ORF">MDUV_07780</name>
</gene>
<dbReference type="CDD" id="cd02230">
    <property type="entry name" value="cupin_HP0902-like"/>
    <property type="match status" value="1"/>
</dbReference>
<dbReference type="KEGG" id="mdu:MDUV_07780"/>
<dbReference type="SUPFAM" id="SSF51182">
    <property type="entry name" value="RmlC-like cupins"/>
    <property type="match status" value="1"/>
</dbReference>
<dbReference type="Gene3D" id="2.60.120.10">
    <property type="entry name" value="Jelly Rolls"/>
    <property type="match status" value="1"/>
</dbReference>
<dbReference type="InterPro" id="IPR014710">
    <property type="entry name" value="RmlC-like_jellyroll"/>
</dbReference>
<dbReference type="InterPro" id="IPR011051">
    <property type="entry name" value="RmlC_Cupin_sf"/>
</dbReference>
<reference evidence="1 2" key="1">
    <citation type="journal article" date="2019" name="Emerg. Microbes Infect.">
        <title>Comprehensive subspecies identification of 175 nontuberculous mycobacteria species based on 7547 genomic profiles.</title>
        <authorList>
            <person name="Matsumoto Y."/>
            <person name="Kinjo T."/>
            <person name="Motooka D."/>
            <person name="Nabeya D."/>
            <person name="Jung N."/>
            <person name="Uechi K."/>
            <person name="Horii T."/>
            <person name="Iida T."/>
            <person name="Fujita J."/>
            <person name="Nakamura S."/>
        </authorList>
    </citation>
    <scope>NUCLEOTIDE SEQUENCE [LARGE SCALE GENOMIC DNA]</scope>
    <source>
        <strain evidence="1 2">JCM 6396</strain>
    </source>
</reference>
<organism evidence="1 2">
    <name type="scientific">Mycolicibacterium duvalii</name>
    <dbReference type="NCBI Taxonomy" id="39688"/>
    <lineage>
        <taxon>Bacteria</taxon>
        <taxon>Bacillati</taxon>
        <taxon>Actinomycetota</taxon>
        <taxon>Actinomycetes</taxon>
        <taxon>Mycobacteriales</taxon>
        <taxon>Mycobacteriaceae</taxon>
        <taxon>Mycolicibacterium</taxon>
    </lineage>
</organism>
<dbReference type="Proteomes" id="UP000467006">
    <property type="component" value="Chromosome"/>
</dbReference>
<name>A0A7I7JWZ7_9MYCO</name>
<keyword evidence="2" id="KW-1185">Reference proteome</keyword>
<accession>A0A7I7JWZ7</accession>
<dbReference type="AlphaFoldDB" id="A0A7I7JWZ7"/>
<dbReference type="EMBL" id="AP022563">
    <property type="protein sequence ID" value="BBX15918.1"/>
    <property type="molecule type" value="Genomic_DNA"/>
</dbReference>